<comment type="caution">
    <text evidence="1">The sequence shown here is derived from an EMBL/GenBank/DDBJ whole genome shotgun (WGS) entry which is preliminary data.</text>
</comment>
<accession>X1ITK9</accession>
<dbReference type="EMBL" id="BARU01033615">
    <property type="protein sequence ID" value="GAH69444.1"/>
    <property type="molecule type" value="Genomic_DNA"/>
</dbReference>
<reference evidence="1" key="1">
    <citation type="journal article" date="2014" name="Front. Microbiol.">
        <title>High frequency of phylogenetically diverse reductive dehalogenase-homologous genes in deep subseafloor sedimentary metagenomes.</title>
        <authorList>
            <person name="Kawai M."/>
            <person name="Futagami T."/>
            <person name="Toyoda A."/>
            <person name="Takaki Y."/>
            <person name="Nishi S."/>
            <person name="Hori S."/>
            <person name="Arai W."/>
            <person name="Tsubouchi T."/>
            <person name="Morono Y."/>
            <person name="Uchiyama I."/>
            <person name="Ito T."/>
            <person name="Fujiyama A."/>
            <person name="Inagaki F."/>
            <person name="Takami H."/>
        </authorList>
    </citation>
    <scope>NUCLEOTIDE SEQUENCE</scope>
    <source>
        <strain evidence="1">Expedition CK06-06</strain>
    </source>
</reference>
<sequence>VKQVKKEDWDDPENSVLCKTIGVGALIKVLHFLFVKMHINEFKGDFLGIERVTTQDLVSKLDGIGKIDFSRTGEFGGVGSAGSLNKLKEKIIEKMAYFEGNSYGSFLTKYKDSYLVRYKGEFKP</sequence>
<evidence type="ECO:0000313" key="1">
    <source>
        <dbReference type="EMBL" id="GAH69444.1"/>
    </source>
</evidence>
<name>X1ITK9_9ZZZZ</name>
<gene>
    <name evidence="1" type="ORF">S03H2_52865</name>
</gene>
<protein>
    <submittedName>
        <fullName evidence="1">Uncharacterized protein</fullName>
    </submittedName>
</protein>
<dbReference type="AlphaFoldDB" id="X1ITK9"/>
<feature type="non-terminal residue" evidence="1">
    <location>
        <position position="1"/>
    </location>
</feature>
<organism evidence="1">
    <name type="scientific">marine sediment metagenome</name>
    <dbReference type="NCBI Taxonomy" id="412755"/>
    <lineage>
        <taxon>unclassified sequences</taxon>
        <taxon>metagenomes</taxon>
        <taxon>ecological metagenomes</taxon>
    </lineage>
</organism>
<proteinExistence type="predicted"/>